<keyword evidence="3" id="KW-1185">Reference proteome</keyword>
<proteinExistence type="predicted"/>
<dbReference type="Pfam" id="PF05954">
    <property type="entry name" value="Phage_GPD"/>
    <property type="match status" value="1"/>
</dbReference>
<dbReference type="AlphaFoldDB" id="A0AAP9NR24"/>
<accession>A0AAP9NR24</accession>
<gene>
    <name evidence="2" type="ORF">FX987_04375</name>
</gene>
<evidence type="ECO:0000313" key="3">
    <source>
        <dbReference type="Proteomes" id="UP000509761"/>
    </source>
</evidence>
<keyword evidence="1" id="KW-0175">Coiled coil</keyword>
<evidence type="ECO:0000256" key="1">
    <source>
        <dbReference type="SAM" id="Coils"/>
    </source>
</evidence>
<reference evidence="2 3" key="1">
    <citation type="submission" date="2019-12" db="EMBL/GenBank/DDBJ databases">
        <title>Genome sequencing and assembly of endphytes of Porphyra tenera.</title>
        <authorList>
            <person name="Park J.M."/>
            <person name="Shin R."/>
            <person name="Jo S.H."/>
        </authorList>
    </citation>
    <scope>NUCLEOTIDE SEQUENCE [LARGE SCALE GENOMIC DNA]</scope>
    <source>
        <strain evidence="2 3">GPM3</strain>
    </source>
</reference>
<dbReference type="EMBL" id="CP054580">
    <property type="protein sequence ID" value="QKS26566.1"/>
    <property type="molecule type" value="Genomic_DNA"/>
</dbReference>
<dbReference type="SUPFAM" id="SSF69279">
    <property type="entry name" value="Phage tail proteins"/>
    <property type="match status" value="1"/>
</dbReference>
<protein>
    <submittedName>
        <fullName evidence="2">Uncharacterized protein</fullName>
    </submittedName>
</protein>
<dbReference type="Proteomes" id="UP000509761">
    <property type="component" value="Chromosome"/>
</dbReference>
<evidence type="ECO:0000313" key="2">
    <source>
        <dbReference type="EMBL" id="QKS26566.1"/>
    </source>
</evidence>
<name>A0AAP9NR24_9GAMM</name>
<feature type="coiled-coil region" evidence="1">
    <location>
        <begin position="243"/>
        <end position="277"/>
    </location>
</feature>
<dbReference type="RefSeq" id="WP_174788376.1">
    <property type="nucleotide sequence ID" value="NZ_CP054580.1"/>
</dbReference>
<organism evidence="2 3">
    <name type="scientific">Vreelandella titanicae</name>
    <dbReference type="NCBI Taxonomy" id="664683"/>
    <lineage>
        <taxon>Bacteria</taxon>
        <taxon>Pseudomonadati</taxon>
        <taxon>Pseudomonadota</taxon>
        <taxon>Gammaproteobacteria</taxon>
        <taxon>Oceanospirillales</taxon>
        <taxon>Halomonadaceae</taxon>
        <taxon>Vreelandella</taxon>
    </lineage>
</organism>
<sequence>MIPARRPAYSIGGMAATGRLQSLTITDRRGTTTDELTMTLEDHDGRLAIPPRGKILTVALGWEGEALVDRGSFTVDEVEHSGAPDVLTIRARSADLRKENPAKRCESYHEKTLEEIVATAAGRLGLAPNIANALAGIFIDHIDQTDESDLHFLHRLAERYDALCMAKNGNLLFMPMNGGVTAGGTPIPMLTLKRGVGDTHRYLIADREEFTGVLAYWSDLESAERKEVLVGSSDNTKRLRHTYASEAHAIEEASAELKRLQRKHSELTLELAEGRADIYPETPVTAQGYKPEIDATPWIIDEVTHNFTERGYTCSIRMEMR</sequence>